<reference evidence="3" key="1">
    <citation type="journal article" date="2019" name="Int. J. Syst. Evol. Microbiol.">
        <title>The Global Catalogue of Microorganisms (GCM) 10K type strain sequencing project: providing services to taxonomists for standard genome sequencing and annotation.</title>
        <authorList>
            <consortium name="The Broad Institute Genomics Platform"/>
            <consortium name="The Broad Institute Genome Sequencing Center for Infectious Disease"/>
            <person name="Wu L."/>
            <person name="Ma J."/>
        </authorList>
    </citation>
    <scope>NUCLEOTIDE SEQUENCE [LARGE SCALE GENOMIC DNA]</scope>
    <source>
        <strain evidence="3">IBRC-M 10987</strain>
    </source>
</reference>
<dbReference type="InterPro" id="IPR011576">
    <property type="entry name" value="Pyridox_Oxase_N"/>
</dbReference>
<evidence type="ECO:0000313" key="3">
    <source>
        <dbReference type="Proteomes" id="UP001595715"/>
    </source>
</evidence>
<evidence type="ECO:0000259" key="1">
    <source>
        <dbReference type="Pfam" id="PF01243"/>
    </source>
</evidence>
<dbReference type="Gene3D" id="2.30.110.10">
    <property type="entry name" value="Electron Transport, Fmn-binding Protein, Chain A"/>
    <property type="match status" value="1"/>
</dbReference>
<dbReference type="RefSeq" id="WP_377719369.1">
    <property type="nucleotide sequence ID" value="NZ_JBHSAM010000025.1"/>
</dbReference>
<gene>
    <name evidence="2" type="ORF">ACFOZ8_13765</name>
</gene>
<dbReference type="InterPro" id="IPR012349">
    <property type="entry name" value="Split_barrel_FMN-bd"/>
</dbReference>
<sequence>METTLAKLVSGPIIGHLGTCDAEGRMSSDIFCSAELHEDPDRLVIHIGDAALEDVRRNIAENNYGAAILADVLTYESIQIKGPLTLRPATEEERQLNRMRVQTLADLGYPERLQTMSSDPLTAIEILVQEVYSQTPGVGAGEPILILKGV</sequence>
<comment type="caution">
    <text evidence="2">The sequence shown here is derived from an EMBL/GenBank/DDBJ whole genome shotgun (WGS) entry which is preliminary data.</text>
</comment>
<dbReference type="Proteomes" id="UP001595715">
    <property type="component" value="Unassembled WGS sequence"/>
</dbReference>
<feature type="domain" description="Pyridoxamine 5'-phosphate oxidase N-terminal" evidence="1">
    <location>
        <begin position="4"/>
        <end position="133"/>
    </location>
</feature>
<dbReference type="SUPFAM" id="SSF50475">
    <property type="entry name" value="FMN-binding split barrel"/>
    <property type="match status" value="1"/>
</dbReference>
<organism evidence="2 3">
    <name type="scientific">Paenibacillus xanthanilyticus</name>
    <dbReference type="NCBI Taxonomy" id="1783531"/>
    <lineage>
        <taxon>Bacteria</taxon>
        <taxon>Bacillati</taxon>
        <taxon>Bacillota</taxon>
        <taxon>Bacilli</taxon>
        <taxon>Bacillales</taxon>
        <taxon>Paenibacillaceae</taxon>
        <taxon>Paenibacillus</taxon>
    </lineage>
</organism>
<dbReference type="EMBL" id="JBHSAM010000025">
    <property type="protein sequence ID" value="MFC4100720.1"/>
    <property type="molecule type" value="Genomic_DNA"/>
</dbReference>
<protein>
    <recommendedName>
        <fullName evidence="1">Pyridoxamine 5'-phosphate oxidase N-terminal domain-containing protein</fullName>
    </recommendedName>
</protein>
<dbReference type="Pfam" id="PF01243">
    <property type="entry name" value="PNPOx_N"/>
    <property type="match status" value="1"/>
</dbReference>
<accession>A0ABV8K3X9</accession>
<proteinExistence type="predicted"/>
<keyword evidence="3" id="KW-1185">Reference proteome</keyword>
<evidence type="ECO:0000313" key="2">
    <source>
        <dbReference type="EMBL" id="MFC4100720.1"/>
    </source>
</evidence>
<name>A0ABV8K3X9_9BACL</name>